<dbReference type="EMBL" id="JAXOVC010000007">
    <property type="protein sequence ID" value="KAK4499392.1"/>
    <property type="molecule type" value="Genomic_DNA"/>
</dbReference>
<dbReference type="PANTHER" id="PTHR24148">
    <property type="entry name" value="ANKYRIN REPEAT DOMAIN-CONTAINING PROTEIN 39 HOMOLOG-RELATED"/>
    <property type="match status" value="1"/>
</dbReference>
<gene>
    <name evidence="4" type="ORF">PRZ48_009906</name>
</gene>
<protein>
    <recommendedName>
        <fullName evidence="3">Heterokaryon incompatibility domain-containing protein</fullName>
    </recommendedName>
</protein>
<evidence type="ECO:0000259" key="3">
    <source>
        <dbReference type="Pfam" id="PF06985"/>
    </source>
</evidence>
<feature type="region of interest" description="Disordered" evidence="2">
    <location>
        <begin position="670"/>
        <end position="708"/>
    </location>
</feature>
<sequence length="841" mass="93818">MCLAYPYRLLDPDKREIRLLRFETTSHRRTGEQVECEVDHVSLTATPHVVYHAISYTWGQDPKMVPITLDGAETLVPESAVAALRGTCYSSYNRSTPVWIDAICINQRDLDEKAKQVAFMGEIYSKAQRVLIWLGDDDGSTVLARKTLLRLASECLRMTNNGREIEAHLESKVDPDNPRPYTLTPPPPGCDWPSFFTFFALPWFNRLWVMQEVILARMASCYCGNIVLAWHTIKVAVRWLAHRMAFNPQMQNIILFNVKNSTGPIGWVNITWLCNVQGFDWLEMPLHVLLSAAVSRQVTEPRDKIYGLLGLIRGSLRHSRDIQSLLTPHYGRPLKDLYVEAAWLALKTDESLHMLSGPLAALDKESRKSGRFAGFPTWVPTLESVLDTGTSLIASRATHLHASLDLTPRFSRDGGNSDILKVDGLVVDEIVSRHVAFTGGERTENVSRIVAGNIEYIVSLFVSGHLPGTTETLKSVAATIVAGVYGDTGDADNAPRLIPDFCAFALASLQTARLWPKNPLRDVSKERLWGLVNQLQAHIVAGKGDKIAYENATVLHPGTRAFIRTAGGRIGAASMVTKKGDRICIFHGSDLVFVLREKGPYWIIVEVAYVYGIAKGEYIHELREKGVLESQTVQKTLNLESVSSQSHPSRLHHQDHNMKPVLVASNEAARRNLDTRSSTNIETTNADSGPRATGHVETQVEKSEQGLDPNRQRDQLALAQHLLQNLSLNGSTDDTDTSTETGAFDLTQQPNATITESNHDTVGQNQLEIEIEIIEEERQKTLAEIRTLKKQRRDRLKREYNQRRRSTGGLSDGIEELLQQSGKSYLSPAGVLLGQEELPRL</sequence>
<dbReference type="PANTHER" id="PTHR24148:SF82">
    <property type="entry name" value="HETEROKARYON INCOMPATIBILITY DOMAIN-CONTAINING PROTEIN"/>
    <property type="match status" value="1"/>
</dbReference>
<evidence type="ECO:0000256" key="1">
    <source>
        <dbReference type="SAM" id="Coils"/>
    </source>
</evidence>
<evidence type="ECO:0000256" key="2">
    <source>
        <dbReference type="SAM" id="MobiDB-lite"/>
    </source>
</evidence>
<feature type="compositionally biased region" description="Polar residues" evidence="2">
    <location>
        <begin position="675"/>
        <end position="687"/>
    </location>
</feature>
<accession>A0ABR0ED41</accession>
<feature type="coiled-coil region" evidence="1">
    <location>
        <begin position="764"/>
        <end position="791"/>
    </location>
</feature>
<keyword evidence="1" id="KW-0175">Coiled coil</keyword>
<evidence type="ECO:0000313" key="5">
    <source>
        <dbReference type="Proteomes" id="UP001305779"/>
    </source>
</evidence>
<comment type="caution">
    <text evidence="4">The sequence shown here is derived from an EMBL/GenBank/DDBJ whole genome shotgun (WGS) entry which is preliminary data.</text>
</comment>
<dbReference type="Pfam" id="PF06985">
    <property type="entry name" value="HET"/>
    <property type="match status" value="1"/>
</dbReference>
<dbReference type="InterPro" id="IPR010730">
    <property type="entry name" value="HET"/>
</dbReference>
<reference evidence="4 5" key="1">
    <citation type="journal article" date="2023" name="G3 (Bethesda)">
        <title>A chromosome-level genome assembly of Zasmidium syzygii isolated from banana leaves.</title>
        <authorList>
            <person name="van Westerhoven A.C."/>
            <person name="Mehrabi R."/>
            <person name="Talebi R."/>
            <person name="Steentjes M.B.F."/>
            <person name="Corcolon B."/>
            <person name="Chong P.A."/>
            <person name="Kema G.H.J."/>
            <person name="Seidl M.F."/>
        </authorList>
    </citation>
    <scope>NUCLEOTIDE SEQUENCE [LARGE SCALE GENOMIC DNA]</scope>
    <source>
        <strain evidence="4 5">P124</strain>
    </source>
</reference>
<proteinExistence type="predicted"/>
<feature type="region of interest" description="Disordered" evidence="2">
    <location>
        <begin position="792"/>
        <end position="813"/>
    </location>
</feature>
<dbReference type="Proteomes" id="UP001305779">
    <property type="component" value="Unassembled WGS sequence"/>
</dbReference>
<evidence type="ECO:0000313" key="4">
    <source>
        <dbReference type="EMBL" id="KAK4499392.1"/>
    </source>
</evidence>
<dbReference type="InterPro" id="IPR052895">
    <property type="entry name" value="HetReg/Transcr_Mod"/>
</dbReference>
<keyword evidence="5" id="KW-1185">Reference proteome</keyword>
<feature type="compositionally biased region" description="Basic and acidic residues" evidence="2">
    <location>
        <begin position="698"/>
        <end position="708"/>
    </location>
</feature>
<organism evidence="4 5">
    <name type="scientific">Zasmidium cellare</name>
    <name type="common">Wine cellar mold</name>
    <name type="synonym">Racodium cellare</name>
    <dbReference type="NCBI Taxonomy" id="395010"/>
    <lineage>
        <taxon>Eukaryota</taxon>
        <taxon>Fungi</taxon>
        <taxon>Dikarya</taxon>
        <taxon>Ascomycota</taxon>
        <taxon>Pezizomycotina</taxon>
        <taxon>Dothideomycetes</taxon>
        <taxon>Dothideomycetidae</taxon>
        <taxon>Mycosphaerellales</taxon>
        <taxon>Mycosphaerellaceae</taxon>
        <taxon>Zasmidium</taxon>
    </lineage>
</organism>
<name>A0ABR0ED41_ZASCE</name>
<feature type="domain" description="Heterokaryon incompatibility" evidence="3">
    <location>
        <begin position="51"/>
        <end position="212"/>
    </location>
</feature>
<feature type="region of interest" description="Disordered" evidence="2">
    <location>
        <begin position="728"/>
        <end position="761"/>
    </location>
</feature>
<feature type="compositionally biased region" description="Polar residues" evidence="2">
    <location>
        <begin position="746"/>
        <end position="761"/>
    </location>
</feature>